<evidence type="ECO:0000256" key="9">
    <source>
        <dbReference type="ARBA" id="ARBA00022806"/>
    </source>
</evidence>
<proteinExistence type="inferred from homology"/>
<evidence type="ECO:0000256" key="19">
    <source>
        <dbReference type="SAM" id="MobiDB-lite"/>
    </source>
</evidence>
<dbReference type="GO" id="GO:0016818">
    <property type="term" value="F:hydrolase activity, acting on acid anhydrides, in phosphorus-containing anhydrides"/>
    <property type="evidence" value="ECO:0007669"/>
    <property type="project" value="InterPro"/>
</dbReference>
<evidence type="ECO:0000256" key="5">
    <source>
        <dbReference type="ARBA" id="ARBA00022723"/>
    </source>
</evidence>
<dbReference type="InterPro" id="IPR027417">
    <property type="entry name" value="P-loop_NTPase"/>
</dbReference>
<dbReference type="InterPro" id="IPR045028">
    <property type="entry name" value="DinG/Rad3-like"/>
</dbReference>
<evidence type="ECO:0000256" key="2">
    <source>
        <dbReference type="ARBA" id="ARBA00004123"/>
    </source>
</evidence>
<evidence type="ECO:0000256" key="10">
    <source>
        <dbReference type="ARBA" id="ARBA00022840"/>
    </source>
</evidence>
<keyword evidence="13" id="KW-0234">DNA repair</keyword>
<dbReference type="GO" id="GO:1990918">
    <property type="term" value="P:double-strand break repair involved in meiotic recombination"/>
    <property type="evidence" value="ECO:0007669"/>
    <property type="project" value="TreeGrafter"/>
</dbReference>
<keyword evidence="15" id="KW-0539">Nucleus</keyword>
<dbReference type="PANTHER" id="PTHR11472">
    <property type="entry name" value="DNA REPAIR DEAD HELICASE RAD3/XP-D SUBFAMILY MEMBER"/>
    <property type="match status" value="1"/>
</dbReference>
<name>A0A9W8HWX4_9FUNG</name>
<evidence type="ECO:0000313" key="22">
    <source>
        <dbReference type="Proteomes" id="UP001140094"/>
    </source>
</evidence>
<dbReference type="SUPFAM" id="SSF52540">
    <property type="entry name" value="P-loop containing nucleoside triphosphate hydrolases"/>
    <property type="match status" value="1"/>
</dbReference>
<feature type="domain" description="Helicase ATP-binding" evidence="20">
    <location>
        <begin position="51"/>
        <end position="483"/>
    </location>
</feature>
<evidence type="ECO:0000256" key="1">
    <source>
        <dbReference type="ARBA" id="ARBA00001966"/>
    </source>
</evidence>
<sequence>MVSIPPGSQQKAGTLRSNSSGSQAATANNDILSTEGIRITNDVASNMYYIGGVQVHFPFKPYPSQLGMMNHMIRALNKAQNTMIESPTGSGKSLALLCASLAWKRSHAMKQKQLLANTSQIIRKFCKHNRSLVAAKYAEVPDAAASTVKEAVDISGKPGFDNEAKPEIISAENPAVAAADKLASEATDHDDLIKKASDVKPKLDGTDEQITGTGAESQDSKKSPVDSTGIATTAVLQSRALMSCSDTVDYILDLTKSKIPDGLTDEDIGVLTSYKEAGPSVGHRPRIYFGTRTHKQVAQLVDELRRKTPYRLRTAVLGSRAQTCIHHRASKASKNGESVDDACRALLDEDRCAPFQGFRRLVGNKKLSVGGELEIWDLEDIVRLGKAQFACPYYAGREMAETAELVFCPYNYILDPGVRDAAGIKLEDNIVILDEAHNIENAARDAGSYEVTDQQLSLLAYDCSGMIDERILVEEHRLVMVLAETLQNWLQGDSIEYEYRDYETQTSVWPKSGVSVNDLLRFLALTPEIIHRLEAAYKAIEAHIKEVRAQKEHPNLAAANANDYESAEDFGNNSGAGKIPGQLALYISSASQRLIEGLLRVLRHVGSATRFSQDYRVAAIRYPNPELRESNKRKRQSVVVSPFVNIMCFWTMNPGVVFAEIANEARSIVLTSGTLSPLDSYASELQVDFASTLEANHVIDSGRFFAMSVECGPSGSPLEAKYQTTNLLQFQDDMGLAVAEIASKCPDGMLVFAPSYALLGKLSARWEATGHLKSIQEHKEVFFEPQGGSKDDFNNLLSRYRKCLQRDNDLGKPAKRGAVFFAVYRGKASEGIDFTDYYCRTVVNIGIPYPAFKDVKVVLKREYNDSRSHPAPAATGGSLQPAPKQQPLLNGSKWYDIQAFRAVNQALGRCLRHKNDWGAIIMLESRFTYPWNIARLSKWVRGHMLIYKSFNDAKHDLDAFYAARIKEDLVAASPKEASDDDVPLVDLTL</sequence>
<dbReference type="GO" id="GO:0006289">
    <property type="term" value="P:nucleotide-excision repair"/>
    <property type="evidence" value="ECO:0007669"/>
    <property type="project" value="TreeGrafter"/>
</dbReference>
<dbReference type="AlphaFoldDB" id="A0A9W8HWX4"/>
<evidence type="ECO:0000259" key="20">
    <source>
        <dbReference type="PROSITE" id="PS51193"/>
    </source>
</evidence>
<keyword evidence="12" id="KW-0411">Iron-sulfur</keyword>
<evidence type="ECO:0000256" key="3">
    <source>
        <dbReference type="ARBA" id="ARBA00008792"/>
    </source>
</evidence>
<evidence type="ECO:0000256" key="7">
    <source>
        <dbReference type="ARBA" id="ARBA00022763"/>
    </source>
</evidence>
<dbReference type="EC" id="5.6.2.3" evidence="16"/>
<feature type="compositionally biased region" description="Polar residues" evidence="19">
    <location>
        <begin position="208"/>
        <end position="217"/>
    </location>
</feature>
<dbReference type="Pfam" id="PF13307">
    <property type="entry name" value="Helicase_C_2"/>
    <property type="match status" value="1"/>
</dbReference>
<keyword evidence="8" id="KW-0378">Hydrolase</keyword>
<evidence type="ECO:0000313" key="21">
    <source>
        <dbReference type="EMBL" id="KAJ2803750.1"/>
    </source>
</evidence>
<comment type="cofactor">
    <cofactor evidence="1">
        <name>[4Fe-4S] cluster</name>
        <dbReference type="ChEBI" id="CHEBI:49883"/>
    </cofactor>
</comment>
<dbReference type="InterPro" id="IPR010614">
    <property type="entry name" value="RAD3-like_helicase_DEAD"/>
</dbReference>
<protein>
    <recommendedName>
        <fullName evidence="16">DNA 5'-3' helicase</fullName>
        <ecNumber evidence="16">5.6.2.3</ecNumber>
    </recommendedName>
    <alternativeName>
        <fullName evidence="18">DNA 5'-3' helicase FANCJ</fullName>
    </alternativeName>
</protein>
<dbReference type="FunFam" id="3.40.50.300:FF:000731">
    <property type="entry name" value="Fanconi anemia group J protein homolog"/>
    <property type="match status" value="1"/>
</dbReference>
<keyword evidence="7" id="KW-0227">DNA damage</keyword>
<feature type="compositionally biased region" description="Basic and acidic residues" evidence="19">
    <location>
        <begin position="193"/>
        <end position="205"/>
    </location>
</feature>
<gene>
    <name evidence="21" type="ORF">H4R20_002771</name>
</gene>
<keyword evidence="11" id="KW-0408">Iron</keyword>
<comment type="similarity">
    <text evidence="3">Belongs to the DEAD box helicase family. DEAH subfamily.</text>
</comment>
<evidence type="ECO:0000256" key="8">
    <source>
        <dbReference type="ARBA" id="ARBA00022801"/>
    </source>
</evidence>
<keyword evidence="10" id="KW-0067">ATP-binding</keyword>
<keyword evidence="22" id="KW-1185">Reference proteome</keyword>
<dbReference type="SMART" id="SM00491">
    <property type="entry name" value="HELICc2"/>
    <property type="match status" value="1"/>
</dbReference>
<keyword evidence="4" id="KW-0004">4Fe-4S</keyword>
<dbReference type="CDD" id="cd18788">
    <property type="entry name" value="SF2_C_XPD"/>
    <property type="match status" value="1"/>
</dbReference>
<reference evidence="21" key="1">
    <citation type="submission" date="2022-07" db="EMBL/GenBank/DDBJ databases">
        <title>Phylogenomic reconstructions and comparative analyses of Kickxellomycotina fungi.</title>
        <authorList>
            <person name="Reynolds N.K."/>
            <person name="Stajich J.E."/>
            <person name="Barry K."/>
            <person name="Grigoriev I.V."/>
            <person name="Crous P."/>
            <person name="Smith M.E."/>
        </authorList>
    </citation>
    <scope>NUCLEOTIDE SEQUENCE</scope>
    <source>
        <strain evidence="21">NRRL 1565</strain>
    </source>
</reference>
<comment type="catalytic activity">
    <reaction evidence="17">
        <text>ATP + H2O = ADP + phosphate + H(+)</text>
        <dbReference type="Rhea" id="RHEA:13065"/>
        <dbReference type="ChEBI" id="CHEBI:15377"/>
        <dbReference type="ChEBI" id="CHEBI:15378"/>
        <dbReference type="ChEBI" id="CHEBI:30616"/>
        <dbReference type="ChEBI" id="CHEBI:43474"/>
        <dbReference type="ChEBI" id="CHEBI:456216"/>
        <dbReference type="EC" id="5.6.2.3"/>
    </reaction>
</comment>
<dbReference type="Proteomes" id="UP001140094">
    <property type="component" value="Unassembled WGS sequence"/>
</dbReference>
<keyword evidence="6" id="KW-0547">Nucleotide-binding</keyword>
<evidence type="ECO:0000256" key="6">
    <source>
        <dbReference type="ARBA" id="ARBA00022741"/>
    </source>
</evidence>
<evidence type="ECO:0000256" key="11">
    <source>
        <dbReference type="ARBA" id="ARBA00023004"/>
    </source>
</evidence>
<organism evidence="21 22">
    <name type="scientific">Coemansia guatemalensis</name>
    <dbReference type="NCBI Taxonomy" id="2761395"/>
    <lineage>
        <taxon>Eukaryota</taxon>
        <taxon>Fungi</taxon>
        <taxon>Fungi incertae sedis</taxon>
        <taxon>Zoopagomycota</taxon>
        <taxon>Kickxellomycotina</taxon>
        <taxon>Kickxellomycetes</taxon>
        <taxon>Kickxellales</taxon>
        <taxon>Kickxellaceae</taxon>
        <taxon>Coemansia</taxon>
    </lineage>
</organism>
<keyword evidence="5" id="KW-0479">Metal-binding</keyword>
<dbReference type="GO" id="GO:0005524">
    <property type="term" value="F:ATP binding"/>
    <property type="evidence" value="ECO:0007669"/>
    <property type="project" value="UniProtKB-KW"/>
</dbReference>
<dbReference type="GO" id="GO:0043139">
    <property type="term" value="F:5'-3' DNA helicase activity"/>
    <property type="evidence" value="ECO:0007669"/>
    <property type="project" value="UniProtKB-EC"/>
</dbReference>
<dbReference type="Gene3D" id="3.40.50.300">
    <property type="entry name" value="P-loop containing nucleotide triphosphate hydrolases"/>
    <property type="match status" value="3"/>
</dbReference>
<comment type="subcellular location">
    <subcellularLocation>
        <location evidence="2">Nucleus</location>
    </subcellularLocation>
</comment>
<dbReference type="SMART" id="SM00488">
    <property type="entry name" value="DEXDc2"/>
    <property type="match status" value="1"/>
</dbReference>
<evidence type="ECO:0000256" key="18">
    <source>
        <dbReference type="ARBA" id="ARBA00082714"/>
    </source>
</evidence>
<comment type="caution">
    <text evidence="21">The sequence shown here is derived from an EMBL/GenBank/DDBJ whole genome shotgun (WGS) entry which is preliminary data.</text>
</comment>
<evidence type="ECO:0000256" key="4">
    <source>
        <dbReference type="ARBA" id="ARBA00022485"/>
    </source>
</evidence>
<dbReference type="InterPro" id="IPR006555">
    <property type="entry name" value="ATP-dep_Helicase_C"/>
</dbReference>
<dbReference type="GO" id="GO:0003677">
    <property type="term" value="F:DNA binding"/>
    <property type="evidence" value="ECO:0007669"/>
    <property type="project" value="InterPro"/>
</dbReference>
<evidence type="ECO:0000256" key="13">
    <source>
        <dbReference type="ARBA" id="ARBA00023204"/>
    </source>
</evidence>
<evidence type="ECO:0000256" key="14">
    <source>
        <dbReference type="ARBA" id="ARBA00023235"/>
    </source>
</evidence>
<evidence type="ECO:0000256" key="12">
    <source>
        <dbReference type="ARBA" id="ARBA00023014"/>
    </source>
</evidence>
<dbReference type="InterPro" id="IPR014013">
    <property type="entry name" value="Helic_SF1/SF2_ATP-bd_DinG/Rad3"/>
</dbReference>
<keyword evidence="14" id="KW-0413">Isomerase</keyword>
<dbReference type="EMBL" id="JANBUO010000488">
    <property type="protein sequence ID" value="KAJ2803750.1"/>
    <property type="molecule type" value="Genomic_DNA"/>
</dbReference>
<feature type="region of interest" description="Disordered" evidence="19">
    <location>
        <begin position="193"/>
        <end position="227"/>
    </location>
</feature>
<evidence type="ECO:0000256" key="17">
    <source>
        <dbReference type="ARBA" id="ARBA00048954"/>
    </source>
</evidence>
<dbReference type="PANTHER" id="PTHR11472:SF47">
    <property type="entry name" value="FANCONI ANEMIA GROUP J PROTEIN"/>
    <property type="match status" value="1"/>
</dbReference>
<keyword evidence="9" id="KW-0347">Helicase</keyword>
<dbReference type="OrthoDB" id="272481at2759"/>
<accession>A0A9W8HWX4</accession>
<dbReference type="PROSITE" id="PS51193">
    <property type="entry name" value="HELICASE_ATP_BIND_2"/>
    <property type="match status" value="1"/>
</dbReference>
<dbReference type="GO" id="GO:0005634">
    <property type="term" value="C:nucleus"/>
    <property type="evidence" value="ECO:0007669"/>
    <property type="project" value="UniProtKB-SubCell"/>
</dbReference>
<evidence type="ECO:0000256" key="15">
    <source>
        <dbReference type="ARBA" id="ARBA00023242"/>
    </source>
</evidence>
<dbReference type="InterPro" id="IPR006554">
    <property type="entry name" value="Helicase-like_DEXD_c2"/>
</dbReference>
<dbReference type="GO" id="GO:0051539">
    <property type="term" value="F:4 iron, 4 sulfur cluster binding"/>
    <property type="evidence" value="ECO:0007669"/>
    <property type="project" value="UniProtKB-KW"/>
</dbReference>
<dbReference type="Pfam" id="PF06733">
    <property type="entry name" value="DEAD_2"/>
    <property type="match status" value="1"/>
</dbReference>
<feature type="region of interest" description="Disordered" evidence="19">
    <location>
        <begin position="1"/>
        <end position="27"/>
    </location>
</feature>
<dbReference type="GO" id="GO:0046872">
    <property type="term" value="F:metal ion binding"/>
    <property type="evidence" value="ECO:0007669"/>
    <property type="project" value="UniProtKB-KW"/>
</dbReference>
<evidence type="ECO:0000256" key="16">
    <source>
        <dbReference type="ARBA" id="ARBA00044969"/>
    </source>
</evidence>